<proteinExistence type="predicted"/>
<evidence type="ECO:0000313" key="2">
    <source>
        <dbReference type="EMBL" id="MEM5495825.1"/>
    </source>
</evidence>
<accession>A0ABU9SPP0</accession>
<evidence type="ECO:0000256" key="1">
    <source>
        <dbReference type="SAM" id="SignalP"/>
    </source>
</evidence>
<protein>
    <submittedName>
        <fullName evidence="2">Uncharacterized protein</fullName>
    </submittedName>
</protein>
<feature type="chain" id="PRO_5046198940" evidence="1">
    <location>
        <begin position="19"/>
        <end position="133"/>
    </location>
</feature>
<evidence type="ECO:0000313" key="3">
    <source>
        <dbReference type="Proteomes" id="UP001461163"/>
    </source>
</evidence>
<gene>
    <name evidence="2" type="ORF">WNY77_00295</name>
</gene>
<reference evidence="2 3" key="1">
    <citation type="submission" date="2024-03" db="EMBL/GenBank/DDBJ databases">
        <title>Community enrichment and isolation of bacterial strains for fucoidan degradation.</title>
        <authorList>
            <person name="Sichert A."/>
        </authorList>
    </citation>
    <scope>NUCLEOTIDE SEQUENCE [LARGE SCALE GENOMIC DNA]</scope>
    <source>
        <strain evidence="2 3">AS12</strain>
    </source>
</reference>
<keyword evidence="3" id="KW-1185">Reference proteome</keyword>
<dbReference type="EMBL" id="JBBMQS010000001">
    <property type="protein sequence ID" value="MEM5495825.1"/>
    <property type="molecule type" value="Genomic_DNA"/>
</dbReference>
<name>A0ABU9SPP0_9ALTE</name>
<dbReference type="RefSeq" id="WP_342880507.1">
    <property type="nucleotide sequence ID" value="NZ_JBBMQS010000001.1"/>
</dbReference>
<organism evidence="2 3">
    <name type="scientific">Paraglaciecola mesophila</name>
    <dbReference type="NCBI Taxonomy" id="197222"/>
    <lineage>
        <taxon>Bacteria</taxon>
        <taxon>Pseudomonadati</taxon>
        <taxon>Pseudomonadota</taxon>
        <taxon>Gammaproteobacteria</taxon>
        <taxon>Alteromonadales</taxon>
        <taxon>Alteromonadaceae</taxon>
        <taxon>Paraglaciecola</taxon>
    </lineage>
</organism>
<comment type="caution">
    <text evidence="2">The sequence shown here is derived from an EMBL/GenBank/DDBJ whole genome shotgun (WGS) entry which is preliminary data.</text>
</comment>
<keyword evidence="1" id="KW-0732">Signal</keyword>
<dbReference type="Proteomes" id="UP001461163">
    <property type="component" value="Unassembled WGS sequence"/>
</dbReference>
<sequence>MKVLTLLFLSIFSIQVLADKPVEEAAVNFFTLAANAKALDGQKVSVVGWIKFVEYESEKSILLFHSKSSLNEFRVEESIQIRLPEEDYKAASEYLNLKLVTVYAKFTAPKSIGSLGRLLDVKDIDIKAIESDI</sequence>
<feature type="signal peptide" evidence="1">
    <location>
        <begin position="1"/>
        <end position="18"/>
    </location>
</feature>